<dbReference type="EMBL" id="LJOW01000416">
    <property type="protein sequence ID" value="OBQ34963.1"/>
    <property type="molecule type" value="Genomic_DNA"/>
</dbReference>
<name>A0A1B7WD77_APHFL</name>
<comment type="caution">
    <text evidence="1">The sequence shown here is derived from an EMBL/GenBank/DDBJ whole genome shotgun (WGS) entry which is preliminary data.</text>
</comment>
<evidence type="ECO:0000313" key="2">
    <source>
        <dbReference type="Proteomes" id="UP000092093"/>
    </source>
</evidence>
<reference evidence="1 2" key="1">
    <citation type="submission" date="2015-09" db="EMBL/GenBank/DDBJ databases">
        <title>Aphanizomenon flos-aquae WA102.</title>
        <authorList>
            <person name="Driscoll C."/>
        </authorList>
    </citation>
    <scope>NUCLEOTIDE SEQUENCE [LARGE SCALE GENOMIC DNA]</scope>
    <source>
        <strain evidence="1">WA102</strain>
    </source>
</reference>
<dbReference type="AlphaFoldDB" id="A0A1B7WD77"/>
<protein>
    <recommendedName>
        <fullName evidence="3">Transposase</fullName>
    </recommendedName>
</protein>
<evidence type="ECO:0008006" key="3">
    <source>
        <dbReference type="Google" id="ProtNLM"/>
    </source>
</evidence>
<proteinExistence type="predicted"/>
<gene>
    <name evidence="1" type="ORF">AN484_26440</name>
</gene>
<dbReference type="Proteomes" id="UP000092093">
    <property type="component" value="Unassembled WGS sequence"/>
</dbReference>
<sequence length="101" mass="11997">MLDATCTPADIKYPTDIGILNDAREKTEKIIDKLYEEIKEKRKEKPRTYREVARKEYLAIAKKRRVSKKERRKGTKKQLGYIKRNLSHIAGQWEVYGCQIR</sequence>
<organism evidence="1 2">
    <name type="scientific">Aphanizomenon flos-aquae WA102</name>
    <dbReference type="NCBI Taxonomy" id="1710896"/>
    <lineage>
        <taxon>Bacteria</taxon>
        <taxon>Bacillati</taxon>
        <taxon>Cyanobacteriota</taxon>
        <taxon>Cyanophyceae</taxon>
        <taxon>Nostocales</taxon>
        <taxon>Aphanizomenonaceae</taxon>
        <taxon>Aphanizomenon</taxon>
    </lineage>
</organism>
<evidence type="ECO:0000313" key="1">
    <source>
        <dbReference type="EMBL" id="OBQ34963.1"/>
    </source>
</evidence>
<accession>A0A1B7WD77</accession>
<dbReference type="PATRIC" id="fig|1710896.3.peg.4544"/>